<name>A0A6L5QFJ3_9BURK</name>
<keyword evidence="3" id="KW-1185">Reference proteome</keyword>
<dbReference type="CDD" id="cd05403">
    <property type="entry name" value="NT_KNTase_like"/>
    <property type="match status" value="1"/>
</dbReference>
<dbReference type="Proteomes" id="UP000481037">
    <property type="component" value="Unassembled WGS sequence"/>
</dbReference>
<organism evidence="2 3">
    <name type="scientific">Duganella alba</name>
    <dbReference type="NCBI Taxonomy" id="2666081"/>
    <lineage>
        <taxon>Bacteria</taxon>
        <taxon>Pseudomonadati</taxon>
        <taxon>Pseudomonadota</taxon>
        <taxon>Betaproteobacteria</taxon>
        <taxon>Burkholderiales</taxon>
        <taxon>Oxalobacteraceae</taxon>
        <taxon>Telluria group</taxon>
        <taxon>Duganella</taxon>
    </lineage>
</organism>
<sequence>MDRQALVEALIRQLPGLLAVYVFGSRANGEARADSDLDLAGARRTARRYRTRTAGIWSTTSSLTKPLP</sequence>
<comment type="caution">
    <text evidence="2">The sequence shown here is derived from an EMBL/GenBank/DDBJ whole genome shotgun (WGS) entry which is preliminary data.</text>
</comment>
<dbReference type="Gene3D" id="3.30.460.10">
    <property type="entry name" value="Beta Polymerase, domain 2"/>
    <property type="match status" value="1"/>
</dbReference>
<dbReference type="RefSeq" id="WP_154365300.1">
    <property type="nucleotide sequence ID" value="NZ_WKJM01000008.1"/>
</dbReference>
<evidence type="ECO:0000313" key="3">
    <source>
        <dbReference type="Proteomes" id="UP000481037"/>
    </source>
</evidence>
<protein>
    <recommendedName>
        <fullName evidence="1">Polymerase beta nucleotidyltransferase domain-containing protein</fullName>
    </recommendedName>
</protein>
<accession>A0A6L5QFJ3</accession>
<dbReference type="EMBL" id="WKJM01000008">
    <property type="protein sequence ID" value="MRX08524.1"/>
    <property type="molecule type" value="Genomic_DNA"/>
</dbReference>
<proteinExistence type="predicted"/>
<dbReference type="InterPro" id="IPR041633">
    <property type="entry name" value="Polbeta"/>
</dbReference>
<feature type="domain" description="Polymerase beta nucleotidyltransferase" evidence="1">
    <location>
        <begin position="10"/>
        <end position="42"/>
    </location>
</feature>
<reference evidence="2 3" key="1">
    <citation type="submission" date="2019-11" db="EMBL/GenBank/DDBJ databases">
        <title>Novel species isolated from a subtropical stream in China.</title>
        <authorList>
            <person name="Lu H."/>
        </authorList>
    </citation>
    <scope>NUCLEOTIDE SEQUENCE [LARGE SCALE GENOMIC DNA]</scope>
    <source>
        <strain evidence="2 3">FT25W</strain>
    </source>
</reference>
<dbReference type="Pfam" id="PF18765">
    <property type="entry name" value="Polbeta"/>
    <property type="match status" value="1"/>
</dbReference>
<dbReference type="SUPFAM" id="SSF81301">
    <property type="entry name" value="Nucleotidyltransferase"/>
    <property type="match status" value="1"/>
</dbReference>
<evidence type="ECO:0000313" key="2">
    <source>
        <dbReference type="EMBL" id="MRX08524.1"/>
    </source>
</evidence>
<evidence type="ECO:0000259" key="1">
    <source>
        <dbReference type="Pfam" id="PF18765"/>
    </source>
</evidence>
<gene>
    <name evidence="2" type="ORF">GJ697_11810</name>
</gene>
<dbReference type="AlphaFoldDB" id="A0A6L5QFJ3"/>
<dbReference type="InterPro" id="IPR043519">
    <property type="entry name" value="NT_sf"/>
</dbReference>